<reference evidence="2" key="1">
    <citation type="journal article" date="2019" name="Int. J. Syst. Evol. Microbiol.">
        <title>The Global Catalogue of Microorganisms (GCM) 10K type strain sequencing project: providing services to taxonomists for standard genome sequencing and annotation.</title>
        <authorList>
            <consortium name="The Broad Institute Genomics Platform"/>
            <consortium name="The Broad Institute Genome Sequencing Center for Infectious Disease"/>
            <person name="Wu L."/>
            <person name="Ma J."/>
        </authorList>
    </citation>
    <scope>NUCLEOTIDE SEQUENCE [LARGE SCALE GENOMIC DNA]</scope>
    <source>
        <strain evidence="2">CGMCC 1.10992</strain>
    </source>
</reference>
<evidence type="ECO:0000313" key="2">
    <source>
        <dbReference type="Proteomes" id="UP001597380"/>
    </source>
</evidence>
<sequence>MGEQRNKGNVVLIYDGDCPVCRRYSQAVQVSRQFGGLTTLSARDPDPLVDYVLAQGYDLDEGMVVMLDDNIYHGADALNIMAMIGSKSGFFNRLNYILFSSKFMARFCYPAMRAGRNLLLKLLGVRKLAESRGDNLSEN</sequence>
<accession>A0ABW4XHA9</accession>
<gene>
    <name evidence="1" type="ORF">ACFSJ3_00340</name>
</gene>
<keyword evidence="2" id="KW-1185">Reference proteome</keyword>
<comment type="caution">
    <text evidence="1">The sequence shown here is derived from an EMBL/GenBank/DDBJ whole genome shotgun (WGS) entry which is preliminary data.</text>
</comment>
<dbReference type="InterPro" id="IPR007263">
    <property type="entry name" value="DCC1-like"/>
</dbReference>
<protein>
    <submittedName>
        <fullName evidence="1">DCC1-like thiol-disulfide oxidoreductase family protein</fullName>
    </submittedName>
</protein>
<dbReference type="Proteomes" id="UP001597380">
    <property type="component" value="Unassembled WGS sequence"/>
</dbReference>
<name>A0ABW4XHA9_9GAMM</name>
<dbReference type="Pfam" id="PF04134">
    <property type="entry name" value="DCC1-like"/>
    <property type="match status" value="1"/>
</dbReference>
<organism evidence="1 2">
    <name type="scientific">Corallincola platygyrae</name>
    <dbReference type="NCBI Taxonomy" id="1193278"/>
    <lineage>
        <taxon>Bacteria</taxon>
        <taxon>Pseudomonadati</taxon>
        <taxon>Pseudomonadota</taxon>
        <taxon>Gammaproteobacteria</taxon>
        <taxon>Alteromonadales</taxon>
        <taxon>Psychromonadaceae</taxon>
        <taxon>Corallincola</taxon>
    </lineage>
</organism>
<dbReference type="EMBL" id="JBHUHT010000003">
    <property type="protein sequence ID" value="MFD2094419.1"/>
    <property type="molecule type" value="Genomic_DNA"/>
</dbReference>
<dbReference type="RefSeq" id="WP_345337749.1">
    <property type="nucleotide sequence ID" value="NZ_BAABLI010000003.1"/>
</dbReference>
<proteinExistence type="predicted"/>
<evidence type="ECO:0000313" key="1">
    <source>
        <dbReference type="EMBL" id="MFD2094419.1"/>
    </source>
</evidence>